<evidence type="ECO:0000313" key="5">
    <source>
        <dbReference type="Proteomes" id="UP000223071"/>
    </source>
</evidence>
<proteinExistence type="predicted"/>
<dbReference type="EMBL" id="PDJQ01000001">
    <property type="protein sequence ID" value="PFG75331.1"/>
    <property type="molecule type" value="Genomic_DNA"/>
</dbReference>
<dbReference type="InterPro" id="IPR050832">
    <property type="entry name" value="Bact_Acetyltransf"/>
</dbReference>
<accession>A0A2A9HJH0</accession>
<dbReference type="SUPFAM" id="SSF55729">
    <property type="entry name" value="Acyl-CoA N-acyltransferases (Nat)"/>
    <property type="match status" value="1"/>
</dbReference>
<dbReference type="Pfam" id="PF00583">
    <property type="entry name" value="Acetyltransf_1"/>
    <property type="match status" value="1"/>
</dbReference>
<evidence type="ECO:0000256" key="2">
    <source>
        <dbReference type="ARBA" id="ARBA00023315"/>
    </source>
</evidence>
<gene>
    <name evidence="4" type="ORF">A9A59_2599</name>
</gene>
<dbReference type="InterPro" id="IPR000182">
    <property type="entry name" value="GNAT_dom"/>
</dbReference>
<dbReference type="PANTHER" id="PTHR43877:SF1">
    <property type="entry name" value="ACETYLTRANSFERASE"/>
    <property type="match status" value="1"/>
</dbReference>
<keyword evidence="2" id="KW-0012">Acyltransferase</keyword>
<keyword evidence="5" id="KW-1185">Reference proteome</keyword>
<organism evidence="4 5">
    <name type="scientific">Tepidiforma thermophila (strain KCTC 52669 / CGMCC 1.13589 / G233)</name>
    <dbReference type="NCBI Taxonomy" id="2761530"/>
    <lineage>
        <taxon>Bacteria</taxon>
        <taxon>Bacillati</taxon>
        <taxon>Chloroflexota</taxon>
        <taxon>Tepidiformia</taxon>
        <taxon>Tepidiformales</taxon>
        <taxon>Tepidiformaceae</taxon>
        <taxon>Tepidiforma</taxon>
    </lineage>
</organism>
<sequence>MDGAAIRPAGPGDARALARLRYAFRAELGQASEPLEAFLARAVPWMAGRLEPGSRWRAWLAEAEDGAAAGCVWLQFIEKVPNPGDEEELHGYVTSMYVVPAARGAGIGAALLEAALGACRGAGVDSVILWPTSRSQPLYARFGFSEPDDLLALRLGTGRQLP</sequence>
<dbReference type="Proteomes" id="UP000223071">
    <property type="component" value="Unassembled WGS sequence"/>
</dbReference>
<evidence type="ECO:0000256" key="1">
    <source>
        <dbReference type="ARBA" id="ARBA00022679"/>
    </source>
</evidence>
<dbReference type="AlphaFoldDB" id="A0A2A9HJH0"/>
<dbReference type="RefSeq" id="WP_098504651.1">
    <property type="nucleotide sequence ID" value="NZ_PDJQ01000001.1"/>
</dbReference>
<dbReference type="InterPro" id="IPR016181">
    <property type="entry name" value="Acyl_CoA_acyltransferase"/>
</dbReference>
<name>A0A2A9HJH0_TEPT2</name>
<dbReference type="GO" id="GO:0016747">
    <property type="term" value="F:acyltransferase activity, transferring groups other than amino-acyl groups"/>
    <property type="evidence" value="ECO:0007669"/>
    <property type="project" value="InterPro"/>
</dbReference>
<evidence type="ECO:0000313" key="4">
    <source>
        <dbReference type="EMBL" id="PFG75331.1"/>
    </source>
</evidence>
<feature type="domain" description="N-acetyltransferase" evidence="3">
    <location>
        <begin position="4"/>
        <end position="162"/>
    </location>
</feature>
<dbReference type="PROSITE" id="PS51186">
    <property type="entry name" value="GNAT"/>
    <property type="match status" value="1"/>
</dbReference>
<evidence type="ECO:0000259" key="3">
    <source>
        <dbReference type="PROSITE" id="PS51186"/>
    </source>
</evidence>
<keyword evidence="1 4" id="KW-0808">Transferase</keyword>
<reference evidence="4 5" key="1">
    <citation type="submission" date="2017-09" db="EMBL/GenBank/DDBJ databases">
        <title>Sequencing the genomes of two abundant thermophiles in Great Basin hot springs: Thermocrinis jamiesonii and novel Chloroflexi Thermoflexus hugenholtzii.</title>
        <authorList>
            <person name="Hedlund B."/>
        </authorList>
    </citation>
    <scope>NUCLEOTIDE SEQUENCE [LARGE SCALE GENOMIC DNA]</scope>
    <source>
        <strain evidence="4 5">G233</strain>
    </source>
</reference>
<dbReference type="PANTHER" id="PTHR43877">
    <property type="entry name" value="AMINOALKYLPHOSPHONATE N-ACETYLTRANSFERASE-RELATED-RELATED"/>
    <property type="match status" value="1"/>
</dbReference>
<comment type="caution">
    <text evidence="4">The sequence shown here is derived from an EMBL/GenBank/DDBJ whole genome shotgun (WGS) entry which is preliminary data.</text>
</comment>
<protein>
    <submittedName>
        <fullName evidence="4">Acetyltransferase (GNAT) family protein</fullName>
    </submittedName>
</protein>
<dbReference type="Gene3D" id="3.40.630.30">
    <property type="match status" value="1"/>
</dbReference>